<dbReference type="CDD" id="cd22165">
    <property type="entry name" value="F-box_AtSKIP22-like"/>
    <property type="match status" value="1"/>
</dbReference>
<protein>
    <submittedName>
        <fullName evidence="2">F-box protein</fullName>
    </submittedName>
</protein>
<evidence type="ECO:0000259" key="1">
    <source>
        <dbReference type="PROSITE" id="PS50181"/>
    </source>
</evidence>
<dbReference type="AlphaFoldDB" id="A0A2R6Q644"/>
<name>A0A2R6Q644_ACTCC</name>
<dbReference type="PROSITE" id="PS50181">
    <property type="entry name" value="FBOX"/>
    <property type="match status" value="1"/>
</dbReference>
<dbReference type="EMBL" id="NKQK01000019">
    <property type="protein sequence ID" value="PSS02739.1"/>
    <property type="molecule type" value="Genomic_DNA"/>
</dbReference>
<reference evidence="2 3" key="1">
    <citation type="submission" date="2017-07" db="EMBL/GenBank/DDBJ databases">
        <title>An improved, manually edited Actinidia chinensis var. chinensis (kiwifruit) genome highlights the challenges associated with draft genomes and gene prediction in plants.</title>
        <authorList>
            <person name="Pilkington S."/>
            <person name="Crowhurst R."/>
            <person name="Hilario E."/>
            <person name="Nardozza S."/>
            <person name="Fraser L."/>
            <person name="Peng Y."/>
            <person name="Gunaseelan K."/>
            <person name="Simpson R."/>
            <person name="Tahir J."/>
            <person name="Deroles S."/>
            <person name="Templeton K."/>
            <person name="Luo Z."/>
            <person name="Davy M."/>
            <person name="Cheng C."/>
            <person name="Mcneilage M."/>
            <person name="Scaglione D."/>
            <person name="Liu Y."/>
            <person name="Zhang Q."/>
            <person name="Datson P."/>
            <person name="De Silva N."/>
            <person name="Gardiner S."/>
            <person name="Bassett H."/>
            <person name="Chagne D."/>
            <person name="Mccallum J."/>
            <person name="Dzierzon H."/>
            <person name="Deng C."/>
            <person name="Wang Y.-Y."/>
            <person name="Barron N."/>
            <person name="Manako K."/>
            <person name="Bowen J."/>
            <person name="Foster T."/>
            <person name="Erridge Z."/>
            <person name="Tiffin H."/>
            <person name="Waite C."/>
            <person name="Davies K."/>
            <person name="Grierson E."/>
            <person name="Laing W."/>
            <person name="Kirk R."/>
            <person name="Chen X."/>
            <person name="Wood M."/>
            <person name="Montefiori M."/>
            <person name="Brummell D."/>
            <person name="Schwinn K."/>
            <person name="Catanach A."/>
            <person name="Fullerton C."/>
            <person name="Li D."/>
            <person name="Meiyalaghan S."/>
            <person name="Nieuwenhuizen N."/>
            <person name="Read N."/>
            <person name="Prakash R."/>
            <person name="Hunter D."/>
            <person name="Zhang H."/>
            <person name="Mckenzie M."/>
            <person name="Knabel M."/>
            <person name="Harris A."/>
            <person name="Allan A."/>
            <person name="Chen A."/>
            <person name="Janssen B."/>
            <person name="Plunkett B."/>
            <person name="Dwamena C."/>
            <person name="Voogd C."/>
            <person name="Leif D."/>
            <person name="Lafferty D."/>
            <person name="Souleyre E."/>
            <person name="Varkonyi-Gasic E."/>
            <person name="Gambi F."/>
            <person name="Hanley J."/>
            <person name="Yao J.-L."/>
            <person name="Cheung J."/>
            <person name="David K."/>
            <person name="Warren B."/>
            <person name="Marsh K."/>
            <person name="Snowden K."/>
            <person name="Lin-Wang K."/>
            <person name="Brian L."/>
            <person name="Martinez-Sanchez M."/>
            <person name="Wang M."/>
            <person name="Ileperuma N."/>
            <person name="Macnee N."/>
            <person name="Campin R."/>
            <person name="Mcatee P."/>
            <person name="Drummond R."/>
            <person name="Espley R."/>
            <person name="Ireland H."/>
            <person name="Wu R."/>
            <person name="Atkinson R."/>
            <person name="Karunairetnam S."/>
            <person name="Bulley S."/>
            <person name="Chunkath S."/>
            <person name="Hanley Z."/>
            <person name="Storey R."/>
            <person name="Thrimawithana A."/>
            <person name="Thomson S."/>
            <person name="David C."/>
            <person name="Testolin R."/>
        </authorList>
    </citation>
    <scope>NUCLEOTIDE SEQUENCE [LARGE SCALE GENOMIC DNA]</scope>
    <source>
        <strain evidence="3">cv. Red5</strain>
        <tissue evidence="2">Young leaf</tissue>
    </source>
</reference>
<feature type="domain" description="F-box" evidence="1">
    <location>
        <begin position="4"/>
        <end position="50"/>
    </location>
</feature>
<evidence type="ECO:0000313" key="3">
    <source>
        <dbReference type="Proteomes" id="UP000241394"/>
    </source>
</evidence>
<keyword evidence="3" id="KW-1185">Reference proteome</keyword>
<dbReference type="Pfam" id="PF12937">
    <property type="entry name" value="F-box-like"/>
    <property type="match status" value="1"/>
</dbReference>
<sequence>MGPESLFMSLPTDLKLKILESLPGVDIVKLGGLCSELRYLCSDLDLWKRKFGEDFGKVVKSDSDINWKEKYAESWVGRERRVKQLAYLEEKLKSLKDWKRLVMDVFSNSN</sequence>
<dbReference type="PANTHER" id="PTHR47602">
    <property type="entry name" value="F-BOX PROTEIN SKIP22"/>
    <property type="match status" value="1"/>
</dbReference>
<dbReference type="PANTHER" id="PTHR47602:SF2">
    <property type="entry name" value="F-BOX PROTEIN SKIP22"/>
    <property type="match status" value="1"/>
</dbReference>
<dbReference type="Gramene" id="PSS02739">
    <property type="protein sequence ID" value="PSS02739"/>
    <property type="gene ID" value="CEY00_Acc21152"/>
</dbReference>
<dbReference type="Proteomes" id="UP000241394">
    <property type="component" value="Chromosome LG19"/>
</dbReference>
<dbReference type="OrthoDB" id="101791at2759"/>
<dbReference type="STRING" id="1590841.A0A2R6Q644"/>
<dbReference type="Gene3D" id="1.20.1280.50">
    <property type="match status" value="1"/>
</dbReference>
<dbReference type="InterPro" id="IPR036047">
    <property type="entry name" value="F-box-like_dom_sf"/>
</dbReference>
<reference evidence="3" key="2">
    <citation type="journal article" date="2018" name="BMC Genomics">
        <title>A manually annotated Actinidia chinensis var. chinensis (kiwifruit) genome highlights the challenges associated with draft genomes and gene prediction in plants.</title>
        <authorList>
            <person name="Pilkington S.M."/>
            <person name="Crowhurst R."/>
            <person name="Hilario E."/>
            <person name="Nardozza S."/>
            <person name="Fraser L."/>
            <person name="Peng Y."/>
            <person name="Gunaseelan K."/>
            <person name="Simpson R."/>
            <person name="Tahir J."/>
            <person name="Deroles S.C."/>
            <person name="Templeton K."/>
            <person name="Luo Z."/>
            <person name="Davy M."/>
            <person name="Cheng C."/>
            <person name="McNeilage M."/>
            <person name="Scaglione D."/>
            <person name="Liu Y."/>
            <person name="Zhang Q."/>
            <person name="Datson P."/>
            <person name="De Silva N."/>
            <person name="Gardiner S.E."/>
            <person name="Bassett H."/>
            <person name="Chagne D."/>
            <person name="McCallum J."/>
            <person name="Dzierzon H."/>
            <person name="Deng C."/>
            <person name="Wang Y.Y."/>
            <person name="Barron L."/>
            <person name="Manako K."/>
            <person name="Bowen J."/>
            <person name="Foster T.M."/>
            <person name="Erridge Z.A."/>
            <person name="Tiffin H."/>
            <person name="Waite C.N."/>
            <person name="Davies K.M."/>
            <person name="Grierson E.P."/>
            <person name="Laing W.A."/>
            <person name="Kirk R."/>
            <person name="Chen X."/>
            <person name="Wood M."/>
            <person name="Montefiori M."/>
            <person name="Brummell D.A."/>
            <person name="Schwinn K.E."/>
            <person name="Catanach A."/>
            <person name="Fullerton C."/>
            <person name="Li D."/>
            <person name="Meiyalaghan S."/>
            <person name="Nieuwenhuizen N."/>
            <person name="Read N."/>
            <person name="Prakash R."/>
            <person name="Hunter D."/>
            <person name="Zhang H."/>
            <person name="McKenzie M."/>
            <person name="Knabel M."/>
            <person name="Harris A."/>
            <person name="Allan A.C."/>
            <person name="Gleave A."/>
            <person name="Chen A."/>
            <person name="Janssen B.J."/>
            <person name="Plunkett B."/>
            <person name="Ampomah-Dwamena C."/>
            <person name="Voogd C."/>
            <person name="Leif D."/>
            <person name="Lafferty D."/>
            <person name="Souleyre E.J.F."/>
            <person name="Varkonyi-Gasic E."/>
            <person name="Gambi F."/>
            <person name="Hanley J."/>
            <person name="Yao J.L."/>
            <person name="Cheung J."/>
            <person name="David K.M."/>
            <person name="Warren B."/>
            <person name="Marsh K."/>
            <person name="Snowden K.C."/>
            <person name="Lin-Wang K."/>
            <person name="Brian L."/>
            <person name="Martinez-Sanchez M."/>
            <person name="Wang M."/>
            <person name="Ileperuma N."/>
            <person name="Macnee N."/>
            <person name="Campin R."/>
            <person name="McAtee P."/>
            <person name="Drummond R.S.M."/>
            <person name="Espley R.V."/>
            <person name="Ireland H.S."/>
            <person name="Wu R."/>
            <person name="Atkinson R.G."/>
            <person name="Karunairetnam S."/>
            <person name="Bulley S."/>
            <person name="Chunkath S."/>
            <person name="Hanley Z."/>
            <person name="Storey R."/>
            <person name="Thrimawithana A.H."/>
            <person name="Thomson S."/>
            <person name="David C."/>
            <person name="Testolin R."/>
            <person name="Huang H."/>
            <person name="Hellens R.P."/>
            <person name="Schaffer R.J."/>
        </authorList>
    </citation>
    <scope>NUCLEOTIDE SEQUENCE [LARGE SCALE GENOMIC DNA]</scope>
    <source>
        <strain evidence="3">cv. Red5</strain>
    </source>
</reference>
<dbReference type="SUPFAM" id="SSF81383">
    <property type="entry name" value="F-box domain"/>
    <property type="match status" value="1"/>
</dbReference>
<comment type="caution">
    <text evidence="2">The sequence shown here is derived from an EMBL/GenBank/DDBJ whole genome shotgun (WGS) entry which is preliminary data.</text>
</comment>
<evidence type="ECO:0000313" key="2">
    <source>
        <dbReference type="EMBL" id="PSS02739.1"/>
    </source>
</evidence>
<dbReference type="InterPro" id="IPR001810">
    <property type="entry name" value="F-box_dom"/>
</dbReference>
<dbReference type="SMART" id="SM00256">
    <property type="entry name" value="FBOX"/>
    <property type="match status" value="1"/>
</dbReference>
<proteinExistence type="predicted"/>
<accession>A0A2R6Q644</accession>
<organism evidence="2 3">
    <name type="scientific">Actinidia chinensis var. chinensis</name>
    <name type="common">Chinese soft-hair kiwi</name>
    <dbReference type="NCBI Taxonomy" id="1590841"/>
    <lineage>
        <taxon>Eukaryota</taxon>
        <taxon>Viridiplantae</taxon>
        <taxon>Streptophyta</taxon>
        <taxon>Embryophyta</taxon>
        <taxon>Tracheophyta</taxon>
        <taxon>Spermatophyta</taxon>
        <taxon>Magnoliopsida</taxon>
        <taxon>eudicotyledons</taxon>
        <taxon>Gunneridae</taxon>
        <taxon>Pentapetalae</taxon>
        <taxon>asterids</taxon>
        <taxon>Ericales</taxon>
        <taxon>Actinidiaceae</taxon>
        <taxon>Actinidia</taxon>
    </lineage>
</organism>
<gene>
    <name evidence="2" type="ORF">CEY00_Acc21152</name>
</gene>
<dbReference type="InParanoid" id="A0A2R6Q644"/>